<accession>A0ABS3FJL2</accession>
<feature type="domain" description="ATPase dynein-related AAA" evidence="1">
    <location>
        <begin position="436"/>
        <end position="567"/>
    </location>
</feature>
<dbReference type="InterPro" id="IPR052934">
    <property type="entry name" value="Methyl-DNA_Rec/Restrict_Enz"/>
</dbReference>
<gene>
    <name evidence="2" type="ORF">J0654_15565</name>
</gene>
<dbReference type="EMBL" id="JAFLNM010000004">
    <property type="protein sequence ID" value="MBO0343072.1"/>
    <property type="molecule type" value="Genomic_DNA"/>
</dbReference>
<protein>
    <submittedName>
        <fullName evidence="2">AAA family ATPase</fullName>
    </submittedName>
</protein>
<comment type="caution">
    <text evidence="2">The sequence shown here is derived from an EMBL/GenBank/DDBJ whole genome shotgun (WGS) entry which is preliminary data.</text>
</comment>
<dbReference type="InterPro" id="IPR027417">
    <property type="entry name" value="P-loop_NTPase"/>
</dbReference>
<sequence length="705" mass="81042">MTFHETILAKLLTYRESHPDFNFLMRQRTGAGQRFESGHWFQGNEEYAFVGLINASGGITKTRSVGFSLSPKEDGFDCRLHVRFTNEKRSELISAYEEVVSKIGGFIEKGNKRFDKNLGKITKDLSELFDFIDQNYQSIISIFKKHNCEDVLVTDTKFDAMLKNLNEYRLSDDSIKSNSDNQSTIEARVIYAYLKKALSHREIQKSILGEDAPARGGGFLTMQILHKYEIQGNKKGVLSRVPFNEEYQNAKGKYLEALILLKNHYSEFTDETKNIRKMDQPLNVILYGPPGTGKTFKLKEKYFQQFTLSETSLSKEQFIINLVSDLTWWQTFAIALYQMGTASVDQLLKHEIVKAKASLSKAKNIRPIAWSRMQAHTVPYCPNVNVSDSSEPPLFYKEKDSQWRVVKEDVEQLYPEGIEILEQILNFQPSQDKMVKNYEFVTFHQSYGYEDFVEGIKPKLEDESTKLEYEITEGIFKKLCNRAEKDLDNNYAIFIDEINRGNVSAIFGELITLIEPDKRLGESQELKVKLPYSKMEFGVPPNVYIIGTMNTADRSVEALDTALRRRFVFEEVMPDPKLLSHIKFNGFNLEEVLDTINKRIEALLDRDHTIGHSYFIKLHSGDTAGLLKVFQNNIIPLLQEYFFNDYQKIALVLGPGFIEEKEPEKSLFPSFNDIDEPQLEATYQLIPSIEDIEEAVLACLGKSNE</sequence>
<dbReference type="Proteomes" id="UP000664807">
    <property type="component" value="Unassembled WGS sequence"/>
</dbReference>
<keyword evidence="3" id="KW-1185">Reference proteome</keyword>
<evidence type="ECO:0000259" key="1">
    <source>
        <dbReference type="Pfam" id="PF07728"/>
    </source>
</evidence>
<proteinExistence type="predicted"/>
<dbReference type="PANTHER" id="PTHR37291">
    <property type="entry name" value="5-METHYLCYTOSINE-SPECIFIC RESTRICTION ENZYME B"/>
    <property type="match status" value="1"/>
</dbReference>
<dbReference type="RefSeq" id="WP_207030042.1">
    <property type="nucleotide sequence ID" value="NZ_JAFLNM010000004.1"/>
</dbReference>
<name>A0ABS3FJL2_9FLAO</name>
<dbReference type="InterPro" id="IPR011704">
    <property type="entry name" value="ATPase_dyneun-rel_AAA"/>
</dbReference>
<dbReference type="PANTHER" id="PTHR37291:SF1">
    <property type="entry name" value="TYPE IV METHYL-DIRECTED RESTRICTION ENZYME ECOKMCRB SUBUNIT"/>
    <property type="match status" value="1"/>
</dbReference>
<dbReference type="Gene3D" id="3.40.50.300">
    <property type="entry name" value="P-loop containing nucleotide triphosphate hydrolases"/>
    <property type="match status" value="1"/>
</dbReference>
<organism evidence="2 3">
    <name type="scientific">Flagellimonas profundi</name>
    <dbReference type="NCBI Taxonomy" id="2915620"/>
    <lineage>
        <taxon>Bacteria</taxon>
        <taxon>Pseudomonadati</taxon>
        <taxon>Bacteroidota</taxon>
        <taxon>Flavobacteriia</taxon>
        <taxon>Flavobacteriales</taxon>
        <taxon>Flavobacteriaceae</taxon>
        <taxon>Flagellimonas</taxon>
    </lineage>
</organism>
<reference evidence="2 3" key="1">
    <citation type="submission" date="2021-03" db="EMBL/GenBank/DDBJ databases">
        <title>Muricauda lutimaris sp. nov. and Muricauda ruestringensis sp. nov, two marine members of the Flavobacteriaceae isolated from deep sea sediments of Western Pacific.</title>
        <authorList>
            <person name="Zhao S."/>
            <person name="Liu R."/>
        </authorList>
    </citation>
    <scope>NUCLEOTIDE SEQUENCE [LARGE SCALE GENOMIC DNA]</scope>
    <source>
        <strain evidence="2 3">BC31-3-A3</strain>
    </source>
</reference>
<evidence type="ECO:0000313" key="2">
    <source>
        <dbReference type="EMBL" id="MBO0343072.1"/>
    </source>
</evidence>
<dbReference type="SUPFAM" id="SSF52540">
    <property type="entry name" value="P-loop containing nucleoside triphosphate hydrolases"/>
    <property type="match status" value="1"/>
</dbReference>
<evidence type="ECO:0000313" key="3">
    <source>
        <dbReference type="Proteomes" id="UP000664807"/>
    </source>
</evidence>
<dbReference type="Pfam" id="PF07728">
    <property type="entry name" value="AAA_5"/>
    <property type="match status" value="1"/>
</dbReference>